<dbReference type="GO" id="GO:0046872">
    <property type="term" value="F:metal ion binding"/>
    <property type="evidence" value="ECO:0007669"/>
    <property type="project" value="UniProtKB-KW"/>
</dbReference>
<dbReference type="OrthoDB" id="9767869at2"/>
<keyword evidence="1" id="KW-0001">2Fe-2S</keyword>
<dbReference type="Gene3D" id="3.50.50.60">
    <property type="entry name" value="FAD/NAD(P)-binding domain"/>
    <property type="match status" value="1"/>
</dbReference>
<evidence type="ECO:0000256" key="1">
    <source>
        <dbReference type="ARBA" id="ARBA00022714"/>
    </source>
</evidence>
<gene>
    <name evidence="7" type="ORF">DS745_08040</name>
</gene>
<keyword evidence="4" id="KW-0411">Iron-sulfur</keyword>
<dbReference type="AlphaFoldDB" id="A0A4Q0VTS0"/>
<keyword evidence="2" id="KW-0479">Metal-binding</keyword>
<dbReference type="Pfam" id="PF01266">
    <property type="entry name" value="DAO"/>
    <property type="match status" value="1"/>
</dbReference>
<accession>A0A4Q0VTS0</accession>
<keyword evidence="8" id="KW-1185">Reference proteome</keyword>
<name>A0A4Q0VTS0_9BACI</name>
<dbReference type="GO" id="GO:0004497">
    <property type="term" value="F:monooxygenase activity"/>
    <property type="evidence" value="ECO:0007669"/>
    <property type="project" value="UniProtKB-ARBA"/>
</dbReference>
<evidence type="ECO:0000256" key="4">
    <source>
        <dbReference type="ARBA" id="ARBA00023014"/>
    </source>
</evidence>
<dbReference type="PANTHER" id="PTHR13847">
    <property type="entry name" value="SARCOSINE DEHYDROGENASE-RELATED"/>
    <property type="match status" value="1"/>
</dbReference>
<dbReference type="PRINTS" id="PR00162">
    <property type="entry name" value="RIESKE"/>
</dbReference>
<protein>
    <submittedName>
        <fullName evidence="7">FAD-dependent oxidoreductase</fullName>
    </submittedName>
</protein>
<evidence type="ECO:0000256" key="2">
    <source>
        <dbReference type="ARBA" id="ARBA00022723"/>
    </source>
</evidence>
<comment type="caution">
    <text evidence="7">The sequence shown here is derived from an EMBL/GenBank/DDBJ whole genome shotgun (WGS) entry which is preliminary data.</text>
</comment>
<dbReference type="GO" id="GO:0016020">
    <property type="term" value="C:membrane"/>
    <property type="evidence" value="ECO:0007669"/>
    <property type="project" value="InterPro"/>
</dbReference>
<keyword evidence="3" id="KW-0408">Iron</keyword>
<proteinExistence type="predicted"/>
<dbReference type="Pfam" id="PF00355">
    <property type="entry name" value="Rieske"/>
    <property type="match status" value="1"/>
</dbReference>
<evidence type="ECO:0000259" key="6">
    <source>
        <dbReference type="PROSITE" id="PS51296"/>
    </source>
</evidence>
<dbReference type="InterPro" id="IPR017941">
    <property type="entry name" value="Rieske_2Fe-2S"/>
</dbReference>
<dbReference type="SUPFAM" id="SSF50022">
    <property type="entry name" value="ISP domain"/>
    <property type="match status" value="1"/>
</dbReference>
<dbReference type="RefSeq" id="WP_129077832.1">
    <property type="nucleotide sequence ID" value="NZ_QOUX01000027.1"/>
</dbReference>
<reference evidence="7 8" key="1">
    <citation type="journal article" date="2019" name="Int. J. Syst. Evol. Microbiol.">
        <title>Anaerobacillus alkaliphilus sp. nov., a novel alkaliphilic and moderately halophilic bacterium.</title>
        <authorList>
            <person name="Borsodi A.K."/>
            <person name="Aszalos J.M."/>
            <person name="Bihari P."/>
            <person name="Nagy I."/>
            <person name="Schumann P."/>
            <person name="Sproer C."/>
            <person name="Kovacs A.L."/>
            <person name="Boka K."/>
            <person name="Dobosy P."/>
            <person name="Ovari M."/>
            <person name="Szili-Kovacs T."/>
            <person name="Toth E."/>
        </authorList>
    </citation>
    <scope>NUCLEOTIDE SEQUENCE [LARGE SCALE GENOMIC DNA]</scope>
    <source>
        <strain evidence="7 8">B16-10</strain>
    </source>
</reference>
<evidence type="ECO:0000313" key="7">
    <source>
        <dbReference type="EMBL" id="RXJ02034.1"/>
    </source>
</evidence>
<dbReference type="Proteomes" id="UP000290649">
    <property type="component" value="Unassembled WGS sequence"/>
</dbReference>
<dbReference type="PANTHER" id="PTHR13847:SF274">
    <property type="entry name" value="RIESKE 2FE-2S IRON-SULFUR PROTEIN YHFW-RELATED"/>
    <property type="match status" value="1"/>
</dbReference>
<feature type="domain" description="Rieske" evidence="6">
    <location>
        <begin position="423"/>
        <end position="508"/>
    </location>
</feature>
<dbReference type="SUPFAM" id="SSF51971">
    <property type="entry name" value="Nucleotide-binding domain"/>
    <property type="match status" value="1"/>
</dbReference>
<dbReference type="FunFam" id="2.102.10.10:FF:000014">
    <property type="entry name" value="Oxidoreductase, FAD dependent"/>
    <property type="match status" value="1"/>
</dbReference>
<dbReference type="GO" id="GO:0005737">
    <property type="term" value="C:cytoplasm"/>
    <property type="evidence" value="ECO:0007669"/>
    <property type="project" value="TreeGrafter"/>
</dbReference>
<dbReference type="InterPro" id="IPR005805">
    <property type="entry name" value="Rieske_Fe-S_prot_C"/>
</dbReference>
<evidence type="ECO:0000256" key="5">
    <source>
        <dbReference type="ARBA" id="ARBA00023157"/>
    </source>
</evidence>
<dbReference type="CDD" id="cd03477">
    <property type="entry name" value="Rieske_YhfW_C"/>
    <property type="match status" value="1"/>
</dbReference>
<dbReference type="Gene3D" id="3.30.9.10">
    <property type="entry name" value="D-Amino Acid Oxidase, subunit A, domain 2"/>
    <property type="match status" value="1"/>
</dbReference>
<organism evidence="7 8">
    <name type="scientific">Anaerobacillus alkaliphilus</name>
    <dbReference type="NCBI Taxonomy" id="1548597"/>
    <lineage>
        <taxon>Bacteria</taxon>
        <taxon>Bacillati</taxon>
        <taxon>Bacillota</taxon>
        <taxon>Bacilli</taxon>
        <taxon>Bacillales</taxon>
        <taxon>Bacillaceae</taxon>
        <taxon>Anaerobacillus</taxon>
    </lineage>
</organism>
<dbReference type="EMBL" id="QOUX01000027">
    <property type="protein sequence ID" value="RXJ02034.1"/>
    <property type="molecule type" value="Genomic_DNA"/>
</dbReference>
<dbReference type="InterPro" id="IPR006076">
    <property type="entry name" value="FAD-dep_OxRdtase"/>
</dbReference>
<dbReference type="Gene3D" id="2.102.10.10">
    <property type="entry name" value="Rieske [2Fe-2S] iron-sulphur domain"/>
    <property type="match status" value="1"/>
</dbReference>
<keyword evidence="5" id="KW-1015">Disulfide bond</keyword>
<dbReference type="GO" id="GO:0051537">
    <property type="term" value="F:2 iron, 2 sulfur cluster binding"/>
    <property type="evidence" value="ECO:0007669"/>
    <property type="project" value="UniProtKB-KW"/>
</dbReference>
<dbReference type="InterPro" id="IPR036188">
    <property type="entry name" value="FAD/NAD-bd_sf"/>
</dbReference>
<dbReference type="GO" id="GO:0016705">
    <property type="term" value="F:oxidoreductase activity, acting on paired donors, with incorporation or reduction of molecular oxygen"/>
    <property type="evidence" value="ECO:0007669"/>
    <property type="project" value="UniProtKB-ARBA"/>
</dbReference>
<dbReference type="InterPro" id="IPR036922">
    <property type="entry name" value="Rieske_2Fe-2S_sf"/>
</dbReference>
<evidence type="ECO:0000313" key="8">
    <source>
        <dbReference type="Proteomes" id="UP000290649"/>
    </source>
</evidence>
<dbReference type="PROSITE" id="PS51296">
    <property type="entry name" value="RIESKE"/>
    <property type="match status" value="1"/>
</dbReference>
<sequence>MTTNQWPQFPEPYWRKNMQFPSFPSLEEDITTDVTIVGGGISGITAGYLLSLSGVKVTIIEAGSILNGTTGHTTAKVTAQHGIIYDEFINHFGEEKAKLYYSASDSARAFVKETVQELNIDCDFEEHDAYIYTNSEKELSKLEKEAKAYEKLGIPGNLVDSMPLTKLPMIKALVMKGQAQFHPLKYLLPLTESIAKHGGQIYENTTAVKIEEGNKPRVLTRNGKTITSNQVICCSHYPFHDTAGFYFARMYQEKSYIVAVKSDEPYPGGMYISAETPTRSIRTTPVGNDNLLLLSGEGHKTGHDINTMKHYEALATFGKEVLGVTDIQYRWSAQDIYTLDKMPYIGHYTSGSDNIYLATGYRKWGMTNGTVAGMILSDLITKGSNPYADLFSPSRFHADPDIKKFVEHNADVAYQLVKGKIGMNLKQPEDIAVGEGAHVKINGEKCGAYRDENGQLHVVNSTCTHMGCEVEWNNGDKSWDCPCHGSRFSINGDVIEGPTELPLKKIDY</sequence>
<dbReference type="InterPro" id="IPR038010">
    <property type="entry name" value="YhfW_C"/>
</dbReference>
<evidence type="ECO:0000256" key="3">
    <source>
        <dbReference type="ARBA" id="ARBA00023004"/>
    </source>
</evidence>